<name>A0A7J0G4L9_9ERIC</name>
<evidence type="ECO:0000313" key="3">
    <source>
        <dbReference type="EMBL" id="GFZ05719.1"/>
    </source>
</evidence>
<gene>
    <name evidence="2" type="ORF">Acr_17g0012900</name>
    <name evidence="3" type="ORF">Acr_17g0012910</name>
</gene>
<dbReference type="EMBL" id="BJWL01000017">
    <property type="protein sequence ID" value="GFZ05719.1"/>
    <property type="molecule type" value="Genomic_DNA"/>
</dbReference>
<feature type="signal peptide" evidence="1">
    <location>
        <begin position="1"/>
        <end position="23"/>
    </location>
</feature>
<dbReference type="Proteomes" id="UP000585474">
    <property type="component" value="Unassembled WGS sequence"/>
</dbReference>
<reference evidence="3 4" key="1">
    <citation type="submission" date="2019-07" db="EMBL/GenBank/DDBJ databases">
        <title>De Novo Assembly of kiwifruit Actinidia rufa.</title>
        <authorList>
            <person name="Sugita-Konishi S."/>
            <person name="Sato K."/>
            <person name="Mori E."/>
            <person name="Abe Y."/>
            <person name="Kisaki G."/>
            <person name="Hamano K."/>
            <person name="Suezawa K."/>
            <person name="Otani M."/>
            <person name="Fukuda T."/>
            <person name="Manabe T."/>
            <person name="Gomi K."/>
            <person name="Tabuchi M."/>
            <person name="Akimitsu K."/>
            <person name="Kataoka I."/>
        </authorList>
    </citation>
    <scope>NUCLEOTIDE SEQUENCE [LARGE SCALE GENOMIC DNA]</scope>
    <source>
        <strain evidence="4">cv. Fuchu</strain>
        <strain evidence="3">Fuchu</strain>
    </source>
</reference>
<keyword evidence="1" id="KW-0732">Signal</keyword>
<evidence type="ECO:0000313" key="2">
    <source>
        <dbReference type="EMBL" id="GFZ05718.1"/>
    </source>
</evidence>
<evidence type="ECO:0008006" key="5">
    <source>
        <dbReference type="Google" id="ProtNLM"/>
    </source>
</evidence>
<dbReference type="InterPro" id="IPR036312">
    <property type="entry name" value="Bifun_inhib/LTP/seed_sf"/>
</dbReference>
<proteinExistence type="predicted"/>
<dbReference type="Gene3D" id="1.10.110.10">
    <property type="entry name" value="Plant lipid-transfer and hydrophobic proteins"/>
    <property type="match status" value="1"/>
</dbReference>
<sequence>MGFPLWVSGLVLLVLVVSPTGYSLECVDALTPLIPCLGFLTGSGPDVLDPNGPCCQGAQQLDNIAANSQPDRQAISFELSKKGDVLTRE</sequence>
<dbReference type="SUPFAM" id="SSF47699">
    <property type="entry name" value="Bifunctional inhibitor/lipid-transfer protein/seed storage 2S albumin"/>
    <property type="match status" value="1"/>
</dbReference>
<feature type="chain" id="PRO_5036400299" description="Bifunctional inhibitor/lipid-transfer protein/seed storage 2S albumin superfamily protein" evidence="1">
    <location>
        <begin position="24"/>
        <end position="89"/>
    </location>
</feature>
<keyword evidence="4" id="KW-1185">Reference proteome</keyword>
<dbReference type="AlphaFoldDB" id="A0A7J0G4L9"/>
<accession>A0A7J0G4L9</accession>
<protein>
    <recommendedName>
        <fullName evidence="5">Bifunctional inhibitor/lipid-transfer protein/seed storage 2S albumin superfamily protein</fullName>
    </recommendedName>
</protein>
<dbReference type="OrthoDB" id="1377674at2759"/>
<dbReference type="EMBL" id="BJWL01000017">
    <property type="protein sequence ID" value="GFZ05718.1"/>
    <property type="molecule type" value="Genomic_DNA"/>
</dbReference>
<evidence type="ECO:0000313" key="4">
    <source>
        <dbReference type="Proteomes" id="UP000585474"/>
    </source>
</evidence>
<evidence type="ECO:0000256" key="1">
    <source>
        <dbReference type="SAM" id="SignalP"/>
    </source>
</evidence>
<organism evidence="3 4">
    <name type="scientific">Actinidia rufa</name>
    <dbReference type="NCBI Taxonomy" id="165716"/>
    <lineage>
        <taxon>Eukaryota</taxon>
        <taxon>Viridiplantae</taxon>
        <taxon>Streptophyta</taxon>
        <taxon>Embryophyta</taxon>
        <taxon>Tracheophyta</taxon>
        <taxon>Spermatophyta</taxon>
        <taxon>Magnoliopsida</taxon>
        <taxon>eudicotyledons</taxon>
        <taxon>Gunneridae</taxon>
        <taxon>Pentapetalae</taxon>
        <taxon>asterids</taxon>
        <taxon>Ericales</taxon>
        <taxon>Actinidiaceae</taxon>
        <taxon>Actinidia</taxon>
    </lineage>
</organism>
<comment type="caution">
    <text evidence="3">The sequence shown here is derived from an EMBL/GenBank/DDBJ whole genome shotgun (WGS) entry which is preliminary data.</text>
</comment>